<comment type="caution">
    <text evidence="2">The sequence shown here is derived from an EMBL/GenBank/DDBJ whole genome shotgun (WGS) entry which is preliminary data.</text>
</comment>
<evidence type="ECO:0000256" key="1">
    <source>
        <dbReference type="SAM" id="MobiDB-lite"/>
    </source>
</evidence>
<sequence length="338" mass="37824">MDRHPATPAPSPPQGKAGASPGDGFGYLLVHFVEDPDGYGEQVHLSLSDGDDPCAWVRLNGGRPLLRSTLGTTGIRDPYVVRGPDGFFLVATDLRIYGGDDAGWDAWTRRGSRRILVWRSPDLVTWSEPWTLEVAPPEAGMAWAPEAVYDADRGEYLLLWSSALYAADDVEHRGDAYSRVLAAWTPDFRRLGERHVLIDRGSGVIDTTVLVQDGVVHRISKHESFEPGSDRVHHEVGPALLSDGYRTVATRIGADEFDRLEAPILFQDHHDDVWYLFLDQYDRRPQGYVGFRTTDLAHGRWERIPPSRFRMPPDTKHGGVLPLVGDEWQRLRAAYPPA</sequence>
<gene>
    <name evidence="2" type="ORF">H9657_17130</name>
</gene>
<accession>A0ABR8QHU5</accession>
<evidence type="ECO:0000313" key="3">
    <source>
        <dbReference type="Proteomes" id="UP000604241"/>
    </source>
</evidence>
<organism evidence="2 3">
    <name type="scientific">Cellulomonas avistercoris</name>
    <dbReference type="NCBI Taxonomy" id="2762242"/>
    <lineage>
        <taxon>Bacteria</taxon>
        <taxon>Bacillati</taxon>
        <taxon>Actinomycetota</taxon>
        <taxon>Actinomycetes</taxon>
        <taxon>Micrococcales</taxon>
        <taxon>Cellulomonadaceae</taxon>
        <taxon>Cellulomonas</taxon>
    </lineage>
</organism>
<dbReference type="EMBL" id="JACSQV010000018">
    <property type="protein sequence ID" value="MBD7919997.1"/>
    <property type="molecule type" value="Genomic_DNA"/>
</dbReference>
<keyword evidence="2" id="KW-0378">Hydrolase</keyword>
<dbReference type="GO" id="GO:0016787">
    <property type="term" value="F:hydrolase activity"/>
    <property type="evidence" value="ECO:0007669"/>
    <property type="project" value="UniProtKB-KW"/>
</dbReference>
<proteinExistence type="predicted"/>
<dbReference type="PANTHER" id="PTHR43301:SF3">
    <property type="entry name" value="ARABINAN ENDO-1,5-ALPHA-L-ARABINOSIDASE A-RELATED"/>
    <property type="match status" value="1"/>
</dbReference>
<dbReference type="InterPro" id="IPR050727">
    <property type="entry name" value="GH43_arabinanases"/>
</dbReference>
<protein>
    <submittedName>
        <fullName evidence="2">Glycoside hydrolase family 43 protein</fullName>
    </submittedName>
</protein>
<feature type="region of interest" description="Disordered" evidence="1">
    <location>
        <begin position="1"/>
        <end position="20"/>
    </location>
</feature>
<dbReference type="RefSeq" id="WP_191784643.1">
    <property type="nucleotide sequence ID" value="NZ_JACSQV010000018.1"/>
</dbReference>
<name>A0ABR8QHU5_9CELL</name>
<dbReference type="InterPro" id="IPR023296">
    <property type="entry name" value="Glyco_hydro_beta-prop_sf"/>
</dbReference>
<reference evidence="2 3" key="1">
    <citation type="submission" date="2020-08" db="EMBL/GenBank/DDBJ databases">
        <title>A Genomic Blueprint of the Chicken Gut Microbiome.</title>
        <authorList>
            <person name="Gilroy R."/>
            <person name="Ravi A."/>
            <person name="Getino M."/>
            <person name="Pursley I."/>
            <person name="Horton D.L."/>
            <person name="Alikhan N.-F."/>
            <person name="Baker D."/>
            <person name="Gharbi K."/>
            <person name="Hall N."/>
            <person name="Watson M."/>
            <person name="Adriaenssens E.M."/>
            <person name="Foster-Nyarko E."/>
            <person name="Jarju S."/>
            <person name="Secka A."/>
            <person name="Antonio M."/>
            <person name="Oren A."/>
            <person name="Chaudhuri R."/>
            <person name="La Ragione R.M."/>
            <person name="Hildebrand F."/>
            <person name="Pallen M.J."/>
        </authorList>
    </citation>
    <scope>NUCLEOTIDE SEQUENCE [LARGE SCALE GENOMIC DNA]</scope>
    <source>
        <strain evidence="2 3">Sa3CUA2</strain>
    </source>
</reference>
<evidence type="ECO:0000313" key="2">
    <source>
        <dbReference type="EMBL" id="MBD7919997.1"/>
    </source>
</evidence>
<dbReference type="CDD" id="cd08983">
    <property type="entry name" value="GH43_Bt3655-like"/>
    <property type="match status" value="1"/>
</dbReference>
<dbReference type="SUPFAM" id="SSF75005">
    <property type="entry name" value="Arabinanase/levansucrase/invertase"/>
    <property type="match status" value="1"/>
</dbReference>
<dbReference type="PANTHER" id="PTHR43301">
    <property type="entry name" value="ARABINAN ENDO-1,5-ALPHA-L-ARABINOSIDASE"/>
    <property type="match status" value="1"/>
</dbReference>
<dbReference type="Proteomes" id="UP000604241">
    <property type="component" value="Unassembled WGS sequence"/>
</dbReference>
<dbReference type="Gene3D" id="2.115.10.20">
    <property type="entry name" value="Glycosyl hydrolase domain, family 43"/>
    <property type="match status" value="1"/>
</dbReference>
<keyword evidence="3" id="KW-1185">Reference proteome</keyword>